<comment type="cofactor">
    <cofactor evidence="2">
        <name>Zn(2+)</name>
        <dbReference type="ChEBI" id="CHEBI:29105"/>
    </cofactor>
</comment>
<dbReference type="CDD" id="cd07718">
    <property type="entry name" value="RNaseZ_ELAC1_ELAC2-C-term-like_MBL-fold"/>
    <property type="match status" value="1"/>
</dbReference>
<evidence type="ECO:0000256" key="8">
    <source>
        <dbReference type="ARBA" id="ARBA00022759"/>
    </source>
</evidence>
<proteinExistence type="inferred from homology"/>
<evidence type="ECO:0000259" key="12">
    <source>
        <dbReference type="Pfam" id="PF12706"/>
    </source>
</evidence>
<feature type="compositionally biased region" description="Low complexity" evidence="11">
    <location>
        <begin position="175"/>
        <end position="187"/>
    </location>
</feature>
<gene>
    <name evidence="13" type="ORF">HJC23_008608</name>
</gene>
<dbReference type="PANTHER" id="PTHR12553:SF49">
    <property type="entry name" value="ZINC PHOSPHODIESTERASE ELAC PROTEIN 2"/>
    <property type="match status" value="1"/>
</dbReference>
<accession>A0ABD3Q840</accession>
<organism evidence="13 14">
    <name type="scientific">Cyclotella cryptica</name>
    <dbReference type="NCBI Taxonomy" id="29204"/>
    <lineage>
        <taxon>Eukaryota</taxon>
        <taxon>Sar</taxon>
        <taxon>Stramenopiles</taxon>
        <taxon>Ochrophyta</taxon>
        <taxon>Bacillariophyta</taxon>
        <taxon>Coscinodiscophyceae</taxon>
        <taxon>Thalassiosirophycidae</taxon>
        <taxon>Stephanodiscales</taxon>
        <taxon>Stephanodiscaceae</taxon>
        <taxon>Cyclotella</taxon>
    </lineage>
</organism>
<evidence type="ECO:0000256" key="3">
    <source>
        <dbReference type="ARBA" id="ARBA00007823"/>
    </source>
</evidence>
<name>A0ABD3Q840_9STRA</name>
<evidence type="ECO:0000256" key="1">
    <source>
        <dbReference type="ARBA" id="ARBA00000402"/>
    </source>
</evidence>
<dbReference type="SUPFAM" id="SSF56281">
    <property type="entry name" value="Metallo-hydrolase/oxidoreductase"/>
    <property type="match status" value="2"/>
</dbReference>
<comment type="caution">
    <text evidence="13">The sequence shown here is derived from an EMBL/GenBank/DDBJ whole genome shotgun (WGS) entry which is preliminary data.</text>
</comment>
<evidence type="ECO:0000256" key="11">
    <source>
        <dbReference type="SAM" id="MobiDB-lite"/>
    </source>
</evidence>
<dbReference type="GO" id="GO:0042781">
    <property type="term" value="F:3'-tRNA processing endoribonuclease activity"/>
    <property type="evidence" value="ECO:0007669"/>
    <property type="project" value="UniProtKB-EC"/>
</dbReference>
<evidence type="ECO:0000256" key="5">
    <source>
        <dbReference type="ARBA" id="ARBA00022694"/>
    </source>
</evidence>
<feature type="region of interest" description="Disordered" evidence="11">
    <location>
        <begin position="94"/>
        <end position="140"/>
    </location>
</feature>
<evidence type="ECO:0000256" key="7">
    <source>
        <dbReference type="ARBA" id="ARBA00022723"/>
    </source>
</evidence>
<reference evidence="13 14" key="1">
    <citation type="journal article" date="2020" name="G3 (Bethesda)">
        <title>Improved Reference Genome for Cyclotella cryptica CCMP332, a Model for Cell Wall Morphogenesis, Salinity Adaptation, and Lipid Production in Diatoms (Bacillariophyta).</title>
        <authorList>
            <person name="Roberts W.R."/>
            <person name="Downey K.M."/>
            <person name="Ruck E.C."/>
            <person name="Traller J.C."/>
            <person name="Alverson A.J."/>
        </authorList>
    </citation>
    <scope>NUCLEOTIDE SEQUENCE [LARGE SCALE GENOMIC DNA]</scope>
    <source>
        <strain evidence="13 14">CCMP332</strain>
    </source>
</reference>
<keyword evidence="10" id="KW-0862">Zinc</keyword>
<sequence length="849" mass="92877">MTSSIRILTASCLDSNPSVLLVSPNGSKTLINCGEGCQRSFLESSSPANTNVGALRVSSVNRICLTHTGHDAFGGLPGMILTTADVAESAAKNFQQSQGNGGVNMERSGGSNREGPQKNLKRSGSLISDDGPNSEIMPDLEIVGPVGTKAFLHSLRHFMRRDRFTVHVYESRYDSSACGNSSSGNATSKKKAKKSKSAPSSNDDIGFNVKSIPIDYVIRGARDDSPSFAKQAVSYSFTTPPIPGKFLIEKATALRIPRGPMYAELKAGKSVTFTDPETNENRTVRPEEVLAEGSGGIGVVVLYCPNEEVLSGLQKSDLMHFTRNDAKDNIELDVIVHLTPKTLFDTNVYQTWCKSFGTGTEHIVLHVADTLEDRVVDRGNSPFVSAIRGAIRRSYVNNELFPMPTLEFSKEEASTQNEGSDGGESLQTIKGCPMMEYVLLPRSRRGVNALTTNPLYTDNDCDELKEQVSKSGAIDLSQKVVEAHGSTINNVDTSDVGELIFTGTGSAIPCKHRNVTGMYLRMHNGNSILLDVGEGTVGQLLQSWRSTLVPTQTLIDEYRSRIRGIKAAWISHPHADHHLGLLRLLSERSSICGHDDPLVIMAPSNMIDFLSEYQSVVPEIGRSYIAVDCREMRNGFQSDHPIAMKLFHDLGITQGTSVPVAHCPNSFAIVLDGTSFGRVAYSGDCRPSTRFATAGHGADLLIHEATFEDGMEEEAVLKRHSTVGEAIDIAVAMNAKALVLTHFSQRYPKIPPLNKKERDEHSLRCMPIAFAFDFMRLRRDSVSLASKLTPALRLLYPSDEIDDDTHEGWNVRRWIGMQWSYSEESHVRSGNVCGEGYIIIMTLVVVSTN</sequence>
<keyword evidence="5" id="KW-0819">tRNA processing</keyword>
<comment type="similarity">
    <text evidence="3">Belongs to the RNase Z family.</text>
</comment>
<feature type="region of interest" description="Disordered" evidence="11">
    <location>
        <begin position="174"/>
        <end position="204"/>
    </location>
</feature>
<keyword evidence="14" id="KW-1185">Reference proteome</keyword>
<evidence type="ECO:0000256" key="6">
    <source>
        <dbReference type="ARBA" id="ARBA00022722"/>
    </source>
</evidence>
<dbReference type="InterPro" id="IPR001279">
    <property type="entry name" value="Metallo-B-lactamas"/>
</dbReference>
<dbReference type="AlphaFoldDB" id="A0ABD3Q840"/>
<dbReference type="EC" id="3.1.26.11" evidence="4"/>
<keyword evidence="8" id="KW-0255">Endonuclease</keyword>
<protein>
    <recommendedName>
        <fullName evidence="4">ribonuclease Z</fullName>
        <ecNumber evidence="4">3.1.26.11</ecNumber>
    </recommendedName>
</protein>
<evidence type="ECO:0000256" key="2">
    <source>
        <dbReference type="ARBA" id="ARBA00001947"/>
    </source>
</evidence>
<dbReference type="InterPro" id="IPR047151">
    <property type="entry name" value="RNZ2-like"/>
</dbReference>
<dbReference type="GO" id="GO:0046872">
    <property type="term" value="F:metal ion binding"/>
    <property type="evidence" value="ECO:0007669"/>
    <property type="project" value="UniProtKB-KW"/>
</dbReference>
<dbReference type="Gene3D" id="3.60.15.10">
    <property type="entry name" value="Ribonuclease Z/Hydroxyacylglutathione hydrolase-like"/>
    <property type="match status" value="2"/>
</dbReference>
<keyword evidence="7" id="KW-0479">Metal-binding</keyword>
<evidence type="ECO:0000313" key="13">
    <source>
        <dbReference type="EMBL" id="KAL3796288.1"/>
    </source>
</evidence>
<keyword evidence="9" id="KW-0378">Hydrolase</keyword>
<feature type="domain" description="Metallo-beta-lactamase" evidence="12">
    <location>
        <begin position="556"/>
        <end position="743"/>
    </location>
</feature>
<dbReference type="Proteomes" id="UP001516023">
    <property type="component" value="Unassembled WGS sequence"/>
</dbReference>
<keyword evidence="6" id="KW-0540">Nuclease</keyword>
<evidence type="ECO:0000256" key="9">
    <source>
        <dbReference type="ARBA" id="ARBA00022801"/>
    </source>
</evidence>
<dbReference type="PANTHER" id="PTHR12553">
    <property type="entry name" value="ZINC PHOSPHODIESTERASE ELAC PROTEIN 2"/>
    <property type="match status" value="1"/>
</dbReference>
<dbReference type="Pfam" id="PF12706">
    <property type="entry name" value="Lactamase_B_2"/>
    <property type="match status" value="1"/>
</dbReference>
<evidence type="ECO:0000313" key="14">
    <source>
        <dbReference type="Proteomes" id="UP001516023"/>
    </source>
</evidence>
<comment type="catalytic activity">
    <reaction evidence="1">
        <text>Endonucleolytic cleavage of RNA, removing extra 3' nucleotides from tRNA precursor, generating 3' termini of tRNAs. A 3'-hydroxy group is left at the tRNA terminus and a 5'-phosphoryl group is left at the trailer molecule.</text>
        <dbReference type="EC" id="3.1.26.11"/>
    </reaction>
</comment>
<dbReference type="EMBL" id="JABMIG020000064">
    <property type="protein sequence ID" value="KAL3796288.1"/>
    <property type="molecule type" value="Genomic_DNA"/>
</dbReference>
<evidence type="ECO:0000256" key="10">
    <source>
        <dbReference type="ARBA" id="ARBA00022833"/>
    </source>
</evidence>
<dbReference type="InterPro" id="IPR036866">
    <property type="entry name" value="RibonucZ/Hydroxyglut_hydro"/>
</dbReference>
<evidence type="ECO:0000256" key="4">
    <source>
        <dbReference type="ARBA" id="ARBA00012477"/>
    </source>
</evidence>